<sequence>MVFSFHVFRKSAPNGKVSVYVGRRDYTDHLTHVDPIDGMVWLEKDYVKDRRVFAQVVMTYRYGREEDEVMGLTFAREVVVASAQERLQKKLGTNSYPFHLELPRNAPASVTIQQGKEETGRPCGVHWELRVFVGTSNDEQPHRRSCVRLLVRRMQYAPAKQGRQPMASCAKEFLLSPGKLHLQVTLDRQIYYHEEAIGMTVNVTNNSNKQVKKVKVSVVQLCDVSLGPTGQIRNTICSIESQVGCPVVPGSSLTRTFRLSPTLKDHRQRRGIAMEGRLKVEDTNLASSTLFTNPSHRDQFGVVVSYVVRVKLTMGTLAGELIAEAPFTLMNPPPDDYLALVKDGRQESLDETTRLVIEECRRMSMSDLLMGTQKSQESVDKTQAETQAKEDEVFAKEASYPPLRDEEAKKK</sequence>
<dbReference type="PROSITE" id="PS00295">
    <property type="entry name" value="ARRESTINS"/>
    <property type="match status" value="1"/>
</dbReference>
<name>A0A8J5KKD3_HOMAM</name>
<gene>
    <name evidence="5" type="primary">Arr-L4</name>
    <name evidence="5" type="ORF">Hamer_G013350</name>
</gene>
<dbReference type="InterPro" id="IPR014756">
    <property type="entry name" value="Ig_E-set"/>
</dbReference>
<dbReference type="GO" id="GO:0007165">
    <property type="term" value="P:signal transduction"/>
    <property type="evidence" value="ECO:0007669"/>
    <property type="project" value="InterPro"/>
</dbReference>
<dbReference type="Gene3D" id="2.60.40.840">
    <property type="match status" value="1"/>
</dbReference>
<dbReference type="PRINTS" id="PR00309">
    <property type="entry name" value="ARRESTIN"/>
</dbReference>
<dbReference type="GO" id="GO:0001664">
    <property type="term" value="F:G protein-coupled receptor binding"/>
    <property type="evidence" value="ECO:0007669"/>
    <property type="project" value="TreeGrafter"/>
</dbReference>
<evidence type="ECO:0000313" key="5">
    <source>
        <dbReference type="EMBL" id="KAG7169719.1"/>
    </source>
</evidence>
<organism evidence="5 6">
    <name type="scientific">Homarus americanus</name>
    <name type="common">American lobster</name>
    <dbReference type="NCBI Taxonomy" id="6706"/>
    <lineage>
        <taxon>Eukaryota</taxon>
        <taxon>Metazoa</taxon>
        <taxon>Ecdysozoa</taxon>
        <taxon>Arthropoda</taxon>
        <taxon>Crustacea</taxon>
        <taxon>Multicrustacea</taxon>
        <taxon>Malacostraca</taxon>
        <taxon>Eumalacostraca</taxon>
        <taxon>Eucarida</taxon>
        <taxon>Decapoda</taxon>
        <taxon>Pleocyemata</taxon>
        <taxon>Astacidea</taxon>
        <taxon>Nephropoidea</taxon>
        <taxon>Nephropidae</taxon>
        <taxon>Homarus</taxon>
    </lineage>
</organism>
<dbReference type="InterPro" id="IPR014752">
    <property type="entry name" value="Arrestin-like_C"/>
</dbReference>
<dbReference type="InterPro" id="IPR011022">
    <property type="entry name" value="Arrestin_C-like"/>
</dbReference>
<dbReference type="InterPro" id="IPR017864">
    <property type="entry name" value="Arrestin_CS"/>
</dbReference>
<dbReference type="PANTHER" id="PTHR11792">
    <property type="entry name" value="ARRESTIN"/>
    <property type="match status" value="1"/>
</dbReference>
<dbReference type="InterPro" id="IPR000698">
    <property type="entry name" value="Arrestin"/>
</dbReference>
<evidence type="ECO:0000259" key="4">
    <source>
        <dbReference type="SMART" id="SM01017"/>
    </source>
</evidence>
<dbReference type="AlphaFoldDB" id="A0A8J5KKD3"/>
<reference evidence="5" key="1">
    <citation type="journal article" date="2021" name="Sci. Adv.">
        <title>The American lobster genome reveals insights on longevity, neural, and immune adaptations.</title>
        <authorList>
            <person name="Polinski J.M."/>
            <person name="Zimin A.V."/>
            <person name="Clark K.F."/>
            <person name="Kohn A.B."/>
            <person name="Sadowski N."/>
            <person name="Timp W."/>
            <person name="Ptitsyn A."/>
            <person name="Khanna P."/>
            <person name="Romanova D.Y."/>
            <person name="Williams P."/>
            <person name="Greenwood S.J."/>
            <person name="Moroz L.L."/>
            <person name="Walt D.R."/>
            <person name="Bodnar A.G."/>
        </authorList>
    </citation>
    <scope>NUCLEOTIDE SEQUENCE</scope>
    <source>
        <strain evidence="5">GMGI-L3</strain>
    </source>
</reference>
<dbReference type="InterPro" id="IPR011021">
    <property type="entry name" value="Arrestin-like_N"/>
</dbReference>
<accession>A0A8J5KKD3</accession>
<comment type="similarity">
    <text evidence="1">Belongs to the arrestin family.</text>
</comment>
<dbReference type="PANTHER" id="PTHR11792:SF23">
    <property type="entry name" value="PHOSRESTIN-1"/>
    <property type="match status" value="1"/>
</dbReference>
<dbReference type="SUPFAM" id="SSF81296">
    <property type="entry name" value="E set domains"/>
    <property type="match status" value="2"/>
</dbReference>
<protein>
    <submittedName>
        <fullName evidence="5">Arrestin-like 4</fullName>
    </submittedName>
</protein>
<feature type="compositionally biased region" description="Basic and acidic residues" evidence="3">
    <location>
        <begin position="377"/>
        <end position="395"/>
    </location>
</feature>
<dbReference type="Pfam" id="PF02752">
    <property type="entry name" value="Arrestin_C"/>
    <property type="match status" value="1"/>
</dbReference>
<evidence type="ECO:0000256" key="2">
    <source>
        <dbReference type="ARBA" id="ARBA00022606"/>
    </source>
</evidence>
<comment type="caution">
    <text evidence="5">The sequence shown here is derived from an EMBL/GenBank/DDBJ whole genome shotgun (WGS) entry which is preliminary data.</text>
</comment>
<feature type="region of interest" description="Disordered" evidence="3">
    <location>
        <begin position="368"/>
        <end position="411"/>
    </location>
</feature>
<feature type="domain" description="Arrestin C-terminal-like" evidence="4">
    <location>
        <begin position="176"/>
        <end position="334"/>
    </location>
</feature>
<evidence type="ECO:0000256" key="1">
    <source>
        <dbReference type="ARBA" id="ARBA00005298"/>
    </source>
</evidence>
<dbReference type="EMBL" id="JAHLQT010015640">
    <property type="protein sequence ID" value="KAG7169719.1"/>
    <property type="molecule type" value="Genomic_DNA"/>
</dbReference>
<dbReference type="GO" id="GO:0005737">
    <property type="term" value="C:cytoplasm"/>
    <property type="evidence" value="ECO:0007669"/>
    <property type="project" value="TreeGrafter"/>
</dbReference>
<dbReference type="Gene3D" id="2.60.40.640">
    <property type="match status" value="1"/>
</dbReference>
<proteinExistence type="inferred from homology"/>
<keyword evidence="6" id="KW-1185">Reference proteome</keyword>
<dbReference type="SMART" id="SM01017">
    <property type="entry name" value="Arrestin_C"/>
    <property type="match status" value="1"/>
</dbReference>
<dbReference type="Proteomes" id="UP000747542">
    <property type="component" value="Unassembled WGS sequence"/>
</dbReference>
<dbReference type="GO" id="GO:0002031">
    <property type="term" value="P:G protein-coupled receptor internalization"/>
    <property type="evidence" value="ECO:0007669"/>
    <property type="project" value="TreeGrafter"/>
</dbReference>
<keyword evidence="2" id="KW-0716">Sensory transduction</keyword>
<dbReference type="InterPro" id="IPR014753">
    <property type="entry name" value="Arrestin_N"/>
</dbReference>
<evidence type="ECO:0000256" key="3">
    <source>
        <dbReference type="SAM" id="MobiDB-lite"/>
    </source>
</evidence>
<evidence type="ECO:0000313" key="6">
    <source>
        <dbReference type="Proteomes" id="UP000747542"/>
    </source>
</evidence>
<dbReference type="Pfam" id="PF00339">
    <property type="entry name" value="Arrestin_N"/>
    <property type="match status" value="1"/>
</dbReference>